<dbReference type="PANTHER" id="PTHR46757">
    <property type="entry name" value="SORTING NEXIN-RELATED"/>
    <property type="match status" value="1"/>
</dbReference>
<dbReference type="AlphaFoldDB" id="A0AAV3NVS0"/>
<dbReference type="Proteomes" id="UP001454036">
    <property type="component" value="Unassembled WGS sequence"/>
</dbReference>
<dbReference type="InterPro" id="IPR027267">
    <property type="entry name" value="AH/BAR_dom_sf"/>
</dbReference>
<dbReference type="EMBL" id="BAABME010015787">
    <property type="protein sequence ID" value="GAA0142967.1"/>
    <property type="molecule type" value="Genomic_DNA"/>
</dbReference>
<protein>
    <submittedName>
        <fullName evidence="1">Uncharacterized protein</fullName>
    </submittedName>
</protein>
<dbReference type="Gene3D" id="1.20.1270.60">
    <property type="entry name" value="Arfaptin homology (AH) domain/BAR domain"/>
    <property type="match status" value="1"/>
</dbReference>
<dbReference type="InterPro" id="IPR044279">
    <property type="entry name" value="SNX2A/B"/>
</dbReference>
<dbReference type="PANTHER" id="PTHR46757:SF2">
    <property type="entry name" value="OS05G0346100 PROTEIN"/>
    <property type="match status" value="1"/>
</dbReference>
<reference evidence="1 2" key="1">
    <citation type="submission" date="2024-01" db="EMBL/GenBank/DDBJ databases">
        <title>The complete chloroplast genome sequence of Lithospermum erythrorhizon: insights into the phylogenetic relationship among Boraginaceae species and the maternal lineages of purple gromwells.</title>
        <authorList>
            <person name="Okada T."/>
            <person name="Watanabe K."/>
        </authorList>
    </citation>
    <scope>NUCLEOTIDE SEQUENCE [LARGE SCALE GENOMIC DNA]</scope>
</reference>
<comment type="caution">
    <text evidence="1">The sequence shown here is derived from an EMBL/GenBank/DDBJ whole genome shotgun (WGS) entry which is preliminary data.</text>
</comment>
<evidence type="ECO:0000313" key="1">
    <source>
        <dbReference type="EMBL" id="GAA0142967.1"/>
    </source>
</evidence>
<organism evidence="1 2">
    <name type="scientific">Lithospermum erythrorhizon</name>
    <name type="common">Purple gromwell</name>
    <name type="synonym">Lithospermum officinale var. erythrorhizon</name>
    <dbReference type="NCBI Taxonomy" id="34254"/>
    <lineage>
        <taxon>Eukaryota</taxon>
        <taxon>Viridiplantae</taxon>
        <taxon>Streptophyta</taxon>
        <taxon>Embryophyta</taxon>
        <taxon>Tracheophyta</taxon>
        <taxon>Spermatophyta</taxon>
        <taxon>Magnoliopsida</taxon>
        <taxon>eudicotyledons</taxon>
        <taxon>Gunneridae</taxon>
        <taxon>Pentapetalae</taxon>
        <taxon>asterids</taxon>
        <taxon>lamiids</taxon>
        <taxon>Boraginales</taxon>
        <taxon>Boraginaceae</taxon>
        <taxon>Boraginoideae</taxon>
        <taxon>Lithospermeae</taxon>
        <taxon>Lithospermum</taxon>
    </lineage>
</organism>
<keyword evidence="2" id="KW-1185">Reference proteome</keyword>
<evidence type="ECO:0000313" key="2">
    <source>
        <dbReference type="Proteomes" id="UP001454036"/>
    </source>
</evidence>
<proteinExistence type="predicted"/>
<gene>
    <name evidence="1" type="ORF">LIER_35662</name>
</gene>
<accession>A0AAV3NVS0</accession>
<sequence>MFSEKSRLLIFIFICQGNNKNELQRLDKEKQHDFLNMLRGFIVNQAGYAEKTANVWEEVAQETSTYVKT</sequence>
<name>A0AAV3NVS0_LITER</name>